<keyword evidence="1" id="KW-0677">Repeat</keyword>
<keyword evidence="6" id="KW-1185">Reference proteome</keyword>
<keyword evidence="3" id="KW-0472">Membrane</keyword>
<accession>A0A815ZCV9</accession>
<dbReference type="Proteomes" id="UP000663877">
    <property type="component" value="Unassembled WGS sequence"/>
</dbReference>
<dbReference type="GO" id="GO:0008270">
    <property type="term" value="F:zinc ion binding"/>
    <property type="evidence" value="ECO:0007669"/>
    <property type="project" value="UniProtKB-KW"/>
</dbReference>
<proteinExistence type="predicted"/>
<feature type="transmembrane region" description="Helical" evidence="3">
    <location>
        <begin position="7"/>
        <end position="28"/>
    </location>
</feature>
<gene>
    <name evidence="4" type="ORF">BJG266_LOCUS33170</name>
    <name evidence="5" type="ORF">QVE165_LOCUS50331</name>
</gene>
<reference evidence="5" key="1">
    <citation type="submission" date="2021-02" db="EMBL/GenBank/DDBJ databases">
        <authorList>
            <person name="Nowell W R."/>
        </authorList>
    </citation>
    <scope>NUCLEOTIDE SEQUENCE</scope>
</reference>
<dbReference type="InterPro" id="IPR011042">
    <property type="entry name" value="6-blade_b-propeller_TolB-like"/>
</dbReference>
<dbReference type="PROSITE" id="PS51125">
    <property type="entry name" value="NHL"/>
    <property type="match status" value="1"/>
</dbReference>
<dbReference type="EMBL" id="CAJNOI010000614">
    <property type="protein sequence ID" value="CAF1317708.1"/>
    <property type="molecule type" value="Genomic_DNA"/>
</dbReference>
<feature type="repeat" description="NHL" evidence="2">
    <location>
        <begin position="412"/>
        <end position="451"/>
    </location>
</feature>
<keyword evidence="3" id="KW-0812">Transmembrane</keyword>
<keyword evidence="3" id="KW-1133">Transmembrane helix</keyword>
<dbReference type="PANTHER" id="PTHR24104">
    <property type="entry name" value="E3 UBIQUITIN-PROTEIN LIGASE NHLRC1-RELATED"/>
    <property type="match status" value="1"/>
</dbReference>
<dbReference type="SUPFAM" id="SSF63825">
    <property type="entry name" value="YWTD domain"/>
    <property type="match status" value="2"/>
</dbReference>
<dbReference type="AlphaFoldDB" id="A0A815ZCV9"/>
<name>A0A815ZCV9_9BILA</name>
<evidence type="ECO:0000256" key="1">
    <source>
        <dbReference type="ARBA" id="ARBA00022737"/>
    </source>
</evidence>
<sequence>MHRKMIIYIIVFIIIICVSISVIVPLVITQKSKRDESERQSENMHTDLTTSMSMPSTQIIISIPTVGPWENRRNFSTENCSLPLIPVYYEAGDVKLDDQYINQLYRILDLFLDQNDNLYAVDAYNNRILKYKSYSREESIAAGNGVDTRPELRYPTAIFVDQNENMYIVDHNVNNSYRVIFWPNNSREGIVIINNTNSLCFGISLDWNLNIFTSEYNNSRVVKWLAPFYENYSVVAGNGTKGNQANQLNSPRAIYLHYINDDLYIMDEGNNRTQRWSSGAKAGITVAEDVTNSVDIAVDCHNNLYIVDGLHSIIKYYGSTAITGLEGITIISTHNTDSIYGLNRLKAIAFDSTNGNIYIANSYNSIKSYFIDNELSVQANGTQNITLSVPACLMSKNSSWTQTPNILIGNNSICGSDDDQLCHPSDLFLDIHNNIYIADTNNDRIQRYDFLNKTISTVPYYGLTSPSSVLVNRYTNDLYILDYDQSNYFQQYYRIKYWQSELLFGKIIINNNEKKSFTSDVAYAFLDKYLNIYISEYNNGYIRKWLSPHYIYNTIVAKNITTNAEKNNNIAPRGLFLDENDILYFYDDNNSQIQKWSIGSTNGLTLISNLPSTERITSDCYGNIYFGSNSNHNIYQYDILSRQLKIIIMAKNTSYISAIKLDTLGNLYVIDTYNNQLLKYSIL</sequence>
<dbReference type="InterPro" id="IPR001258">
    <property type="entry name" value="NHL_repeat"/>
</dbReference>
<dbReference type="Gene3D" id="2.120.10.30">
    <property type="entry name" value="TolB, C-terminal domain"/>
    <property type="match status" value="2"/>
</dbReference>
<dbReference type="InterPro" id="IPR050952">
    <property type="entry name" value="TRIM-NHL_E3_ligases"/>
</dbReference>
<evidence type="ECO:0000313" key="5">
    <source>
        <dbReference type="EMBL" id="CAF1583375.1"/>
    </source>
</evidence>
<dbReference type="Proteomes" id="UP000663832">
    <property type="component" value="Unassembled WGS sequence"/>
</dbReference>
<dbReference type="PANTHER" id="PTHR24104:SF25">
    <property type="entry name" value="PROTEIN LIN-41"/>
    <property type="match status" value="1"/>
</dbReference>
<protein>
    <recommendedName>
        <fullName evidence="7">NHL repeat containing protein</fullName>
    </recommendedName>
</protein>
<dbReference type="CDD" id="cd05819">
    <property type="entry name" value="NHL"/>
    <property type="match status" value="1"/>
</dbReference>
<dbReference type="EMBL" id="CAJNOM010000979">
    <property type="protein sequence ID" value="CAF1583375.1"/>
    <property type="molecule type" value="Genomic_DNA"/>
</dbReference>
<comment type="caution">
    <text evidence="5">The sequence shown here is derived from an EMBL/GenBank/DDBJ whole genome shotgun (WGS) entry which is preliminary data.</text>
</comment>
<evidence type="ECO:0008006" key="7">
    <source>
        <dbReference type="Google" id="ProtNLM"/>
    </source>
</evidence>
<dbReference type="OrthoDB" id="10035480at2759"/>
<dbReference type="SUPFAM" id="SSF101898">
    <property type="entry name" value="NHL repeat"/>
    <property type="match status" value="1"/>
</dbReference>
<evidence type="ECO:0000313" key="6">
    <source>
        <dbReference type="Proteomes" id="UP000663832"/>
    </source>
</evidence>
<evidence type="ECO:0000256" key="2">
    <source>
        <dbReference type="PROSITE-ProRule" id="PRU00504"/>
    </source>
</evidence>
<organism evidence="5 6">
    <name type="scientific">Adineta steineri</name>
    <dbReference type="NCBI Taxonomy" id="433720"/>
    <lineage>
        <taxon>Eukaryota</taxon>
        <taxon>Metazoa</taxon>
        <taxon>Spiralia</taxon>
        <taxon>Gnathifera</taxon>
        <taxon>Rotifera</taxon>
        <taxon>Eurotatoria</taxon>
        <taxon>Bdelloidea</taxon>
        <taxon>Adinetida</taxon>
        <taxon>Adinetidae</taxon>
        <taxon>Adineta</taxon>
    </lineage>
</organism>
<evidence type="ECO:0000313" key="4">
    <source>
        <dbReference type="EMBL" id="CAF1317708.1"/>
    </source>
</evidence>
<evidence type="ECO:0000256" key="3">
    <source>
        <dbReference type="SAM" id="Phobius"/>
    </source>
</evidence>
<dbReference type="Gene3D" id="2.40.10.500">
    <property type="match status" value="1"/>
</dbReference>